<keyword evidence="2" id="KW-1185">Reference proteome</keyword>
<evidence type="ECO:0000313" key="1">
    <source>
        <dbReference type="EMBL" id="ODN81843.1"/>
    </source>
</evidence>
<proteinExistence type="predicted"/>
<sequence>MPALPQYLVPFDPVRPGACPGVTGSQGELAGLMLPPARSCEFYSTGILGASRYDPSLNPPSLPSLLDPPACNSVYARPGGALRCAPTSVASQIAWENSSILMVPEKESSLNAFENSVLYPSNACISVHRLYYETTRALVYGHGRGASFSAGMKKIGCVVDKERFYKGRTKIPQLPVPMHRPPFVPIGQRRFPWSRYNAPLDVQNCSFFLYTSFAYRIPLSRSFQLSHPNQHTPKPKPITQ</sequence>
<accession>A0A1E3HZP0</accession>
<dbReference type="GeneID" id="30153513"/>
<organism evidence="1 2">
    <name type="scientific">Cryptococcus amylolentus CBS 6039</name>
    <dbReference type="NCBI Taxonomy" id="1295533"/>
    <lineage>
        <taxon>Eukaryota</taxon>
        <taxon>Fungi</taxon>
        <taxon>Dikarya</taxon>
        <taxon>Basidiomycota</taxon>
        <taxon>Agaricomycotina</taxon>
        <taxon>Tremellomycetes</taxon>
        <taxon>Tremellales</taxon>
        <taxon>Cryptococcaceae</taxon>
        <taxon>Cryptococcus</taxon>
    </lineage>
</organism>
<reference evidence="1 2" key="1">
    <citation type="submission" date="2016-06" db="EMBL/GenBank/DDBJ databases">
        <title>Evolution of pathogenesis and genome organization in the Tremellales.</title>
        <authorList>
            <person name="Cuomo C."/>
            <person name="Litvintseva A."/>
            <person name="Heitman J."/>
            <person name="Chen Y."/>
            <person name="Sun S."/>
            <person name="Springer D."/>
            <person name="Dromer F."/>
            <person name="Young S."/>
            <person name="Zeng Q."/>
            <person name="Chapman S."/>
            <person name="Gujja S."/>
            <person name="Saif S."/>
            <person name="Birren B."/>
        </authorList>
    </citation>
    <scope>NUCLEOTIDE SEQUENCE [LARGE SCALE GENOMIC DNA]</scope>
    <source>
        <strain evidence="1 2">CBS 6039</strain>
    </source>
</reference>
<evidence type="ECO:0000313" key="2">
    <source>
        <dbReference type="Proteomes" id="UP000094065"/>
    </source>
</evidence>
<gene>
    <name evidence="1" type="ORF">L202_02204</name>
</gene>
<dbReference type="RefSeq" id="XP_018996162.1">
    <property type="nucleotide sequence ID" value="XM_019135759.1"/>
</dbReference>
<comment type="caution">
    <text evidence="1">The sequence shown here is derived from an EMBL/GenBank/DDBJ whole genome shotgun (WGS) entry which is preliminary data.</text>
</comment>
<name>A0A1E3HZP0_9TREE</name>
<dbReference type="AlphaFoldDB" id="A0A1E3HZP0"/>
<dbReference type="EMBL" id="AWGJ01000003">
    <property type="protein sequence ID" value="ODN81843.1"/>
    <property type="molecule type" value="Genomic_DNA"/>
</dbReference>
<dbReference type="Proteomes" id="UP000094065">
    <property type="component" value="Unassembled WGS sequence"/>
</dbReference>
<protein>
    <submittedName>
        <fullName evidence="1">Uncharacterized protein</fullName>
    </submittedName>
</protein>